<keyword evidence="5" id="KW-0732">Signal</keyword>
<evidence type="ECO:0000313" key="7">
    <source>
        <dbReference type="EMBL" id="RAK54022.1"/>
    </source>
</evidence>
<feature type="signal peptide" evidence="5">
    <location>
        <begin position="1"/>
        <end position="26"/>
    </location>
</feature>
<accession>A0A328AGX3</accession>
<dbReference type="RefSeq" id="WP_111527773.1">
    <property type="nucleotide sequence ID" value="NZ_JBHRSG010000002.1"/>
</dbReference>
<feature type="chain" id="PRO_5016459744" evidence="5">
    <location>
        <begin position="27"/>
        <end position="118"/>
    </location>
</feature>
<evidence type="ECO:0000256" key="3">
    <source>
        <dbReference type="ARBA" id="ARBA00023004"/>
    </source>
</evidence>
<sequence>MRRTCSTLTLTLTLTLAVGVAGPTLAAAPPAPAVDHGAEVAQRCAACHAVGREGASPNNGAPPFRKLTARYNPIGLEKALKRIGRFGHFEMRPQQMSDADMADLAAYIASLEAPPAGK</sequence>
<dbReference type="SUPFAM" id="SSF46626">
    <property type="entry name" value="Cytochrome c"/>
    <property type="match status" value="1"/>
</dbReference>
<dbReference type="Proteomes" id="UP000249254">
    <property type="component" value="Unassembled WGS sequence"/>
</dbReference>
<dbReference type="GO" id="GO:0046872">
    <property type="term" value="F:metal ion binding"/>
    <property type="evidence" value="ECO:0007669"/>
    <property type="project" value="UniProtKB-KW"/>
</dbReference>
<reference evidence="8" key="1">
    <citation type="submission" date="2018-05" db="EMBL/GenBank/DDBJ databases">
        <authorList>
            <person name="Li X."/>
        </authorList>
    </citation>
    <scope>NUCLEOTIDE SEQUENCE [LARGE SCALE GENOMIC DNA]</scope>
    <source>
        <strain evidence="8">LX32</strain>
    </source>
</reference>
<feature type="domain" description="Cytochrome c" evidence="6">
    <location>
        <begin position="32"/>
        <end position="112"/>
    </location>
</feature>
<dbReference type="Pfam" id="PF00034">
    <property type="entry name" value="Cytochrom_C"/>
    <property type="match status" value="1"/>
</dbReference>
<evidence type="ECO:0000256" key="2">
    <source>
        <dbReference type="ARBA" id="ARBA00022723"/>
    </source>
</evidence>
<comment type="caution">
    <text evidence="7">The sequence shown here is derived from an EMBL/GenBank/DDBJ whole genome shotgun (WGS) entry which is preliminary data.</text>
</comment>
<evidence type="ECO:0000259" key="6">
    <source>
        <dbReference type="PROSITE" id="PS51007"/>
    </source>
</evidence>
<evidence type="ECO:0000256" key="1">
    <source>
        <dbReference type="ARBA" id="ARBA00022617"/>
    </source>
</evidence>
<dbReference type="GO" id="GO:0020037">
    <property type="term" value="F:heme binding"/>
    <property type="evidence" value="ECO:0007669"/>
    <property type="project" value="InterPro"/>
</dbReference>
<organism evidence="7 8">
    <name type="scientific">Phenylobacterium soli</name>
    <dbReference type="NCBI Taxonomy" id="2170551"/>
    <lineage>
        <taxon>Bacteria</taxon>
        <taxon>Pseudomonadati</taxon>
        <taxon>Pseudomonadota</taxon>
        <taxon>Alphaproteobacteria</taxon>
        <taxon>Caulobacterales</taxon>
        <taxon>Caulobacteraceae</taxon>
        <taxon>Phenylobacterium</taxon>
    </lineage>
</organism>
<dbReference type="GO" id="GO:0009055">
    <property type="term" value="F:electron transfer activity"/>
    <property type="evidence" value="ECO:0007669"/>
    <property type="project" value="InterPro"/>
</dbReference>
<protein>
    <submittedName>
        <fullName evidence="7">Cytochrome c</fullName>
    </submittedName>
</protein>
<dbReference type="InterPro" id="IPR036909">
    <property type="entry name" value="Cyt_c-like_dom_sf"/>
</dbReference>
<keyword evidence="8" id="KW-1185">Reference proteome</keyword>
<name>A0A328AGX3_9CAUL</name>
<evidence type="ECO:0000256" key="5">
    <source>
        <dbReference type="SAM" id="SignalP"/>
    </source>
</evidence>
<dbReference type="PROSITE" id="PS51007">
    <property type="entry name" value="CYTC"/>
    <property type="match status" value="1"/>
</dbReference>
<dbReference type="Gene3D" id="1.10.760.10">
    <property type="entry name" value="Cytochrome c-like domain"/>
    <property type="match status" value="1"/>
</dbReference>
<dbReference type="InterPro" id="IPR009056">
    <property type="entry name" value="Cyt_c-like_dom"/>
</dbReference>
<gene>
    <name evidence="7" type="ORF">DJ017_05530</name>
</gene>
<evidence type="ECO:0000313" key="8">
    <source>
        <dbReference type="Proteomes" id="UP000249254"/>
    </source>
</evidence>
<keyword evidence="3 4" id="KW-0408">Iron</keyword>
<keyword evidence="1 4" id="KW-0349">Heme</keyword>
<dbReference type="AlphaFoldDB" id="A0A328AGX3"/>
<dbReference type="OrthoDB" id="7190279at2"/>
<evidence type="ECO:0000256" key="4">
    <source>
        <dbReference type="PROSITE-ProRule" id="PRU00433"/>
    </source>
</evidence>
<keyword evidence="2 4" id="KW-0479">Metal-binding</keyword>
<proteinExistence type="predicted"/>
<dbReference type="EMBL" id="QFYQ01000001">
    <property type="protein sequence ID" value="RAK54022.1"/>
    <property type="molecule type" value="Genomic_DNA"/>
</dbReference>